<sequence length="101" mass="11285">MGPSSDTEIIQARMKPVVEATHMIAFDDPVSLSRVPDIRSSLEGCRIRGSILPVPELLQVGEVLSDTRRLHTYITKRREKYPALDDIISGLSPQENLEKSL</sequence>
<gene>
    <name evidence="1" type="ORF">METZ01_LOCUS514949</name>
</gene>
<protein>
    <submittedName>
        <fullName evidence="1">Uncharacterized protein</fullName>
    </submittedName>
</protein>
<evidence type="ECO:0000313" key="1">
    <source>
        <dbReference type="EMBL" id="SVE62095.1"/>
    </source>
</evidence>
<name>A0A383F0X7_9ZZZZ</name>
<proteinExistence type="predicted"/>
<reference evidence="1" key="1">
    <citation type="submission" date="2018-05" db="EMBL/GenBank/DDBJ databases">
        <authorList>
            <person name="Lanie J.A."/>
            <person name="Ng W.-L."/>
            <person name="Kazmierczak K.M."/>
            <person name="Andrzejewski T.M."/>
            <person name="Davidsen T.M."/>
            <person name="Wayne K.J."/>
            <person name="Tettelin H."/>
            <person name="Glass J.I."/>
            <person name="Rusch D."/>
            <person name="Podicherti R."/>
            <person name="Tsui H.-C.T."/>
            <person name="Winkler M.E."/>
        </authorList>
    </citation>
    <scope>NUCLEOTIDE SEQUENCE</scope>
</reference>
<organism evidence="1">
    <name type="scientific">marine metagenome</name>
    <dbReference type="NCBI Taxonomy" id="408172"/>
    <lineage>
        <taxon>unclassified sequences</taxon>
        <taxon>metagenomes</taxon>
        <taxon>ecological metagenomes</taxon>
    </lineage>
</organism>
<dbReference type="AlphaFoldDB" id="A0A383F0X7"/>
<accession>A0A383F0X7</accession>
<feature type="non-terminal residue" evidence="1">
    <location>
        <position position="101"/>
    </location>
</feature>
<dbReference type="EMBL" id="UINC01230108">
    <property type="protein sequence ID" value="SVE62095.1"/>
    <property type="molecule type" value="Genomic_DNA"/>
</dbReference>